<accession>A0A075LNS4</accession>
<dbReference type="SUPFAM" id="SSF53474">
    <property type="entry name" value="alpha/beta-Hydrolases"/>
    <property type="match status" value="1"/>
</dbReference>
<protein>
    <submittedName>
        <fullName evidence="3">Esterase</fullName>
    </submittedName>
</protein>
<sequence>MIVIKEEVWNEVPLLRIEQAGAEDQELPVFTYFHGFTSAREHNLPIAYMLAEKGYRVLLPDALHHGIREDGVSSNKRQMEFFAIVKENLHDLQQIHQYASERRLIQQDRFAIGGTSMGGITTCAAMTQFDWIKSGMVMMGSPKIAAFARGMVDAVKKSGVEMNIPEEEMEHLFTSLEKIDLSLHPEAIGDRPMFFWHGDQDPVVPYIHSRSFYETLEYEAADQEQFTYVTEEGSGHKVSRKAMLAGTAWLEKVL</sequence>
<dbReference type="KEGG" id="tap:GZ22_05070"/>
<feature type="domain" description="Peptidase S9 prolyl oligopeptidase catalytic" evidence="2">
    <location>
        <begin position="86"/>
        <end position="241"/>
    </location>
</feature>
<evidence type="ECO:0000313" key="3">
    <source>
        <dbReference type="EMBL" id="AIF66063.1"/>
    </source>
</evidence>
<dbReference type="Pfam" id="PF00326">
    <property type="entry name" value="Peptidase_S9"/>
    <property type="match status" value="1"/>
</dbReference>
<proteinExistence type="predicted"/>
<dbReference type="AlphaFoldDB" id="A0A075LNS4"/>
<organism evidence="3 4">
    <name type="scientific">Terribacillus saccharophilus</name>
    <dbReference type="NCBI Taxonomy" id="361277"/>
    <lineage>
        <taxon>Bacteria</taxon>
        <taxon>Bacillati</taxon>
        <taxon>Bacillota</taxon>
        <taxon>Bacilli</taxon>
        <taxon>Bacillales</taxon>
        <taxon>Bacillaceae</taxon>
        <taxon>Terribacillus</taxon>
    </lineage>
</organism>
<dbReference type="GO" id="GO:0008236">
    <property type="term" value="F:serine-type peptidase activity"/>
    <property type="evidence" value="ECO:0007669"/>
    <property type="project" value="InterPro"/>
</dbReference>
<dbReference type="Proteomes" id="UP000027980">
    <property type="component" value="Chromosome"/>
</dbReference>
<dbReference type="RefSeq" id="WP_038559340.1">
    <property type="nucleotide sequence ID" value="NZ_CP008876.1"/>
</dbReference>
<dbReference type="OrthoDB" id="31158at2"/>
<dbReference type="EMBL" id="CP008876">
    <property type="protein sequence ID" value="AIF66063.1"/>
    <property type="molecule type" value="Genomic_DNA"/>
</dbReference>
<evidence type="ECO:0000259" key="2">
    <source>
        <dbReference type="Pfam" id="PF00326"/>
    </source>
</evidence>
<name>A0A075LNS4_9BACI</name>
<gene>
    <name evidence="3" type="ORF">GZ22_05070</name>
</gene>
<dbReference type="InterPro" id="IPR029058">
    <property type="entry name" value="AB_hydrolase_fold"/>
</dbReference>
<dbReference type="GO" id="GO:0006508">
    <property type="term" value="P:proteolysis"/>
    <property type="evidence" value="ECO:0007669"/>
    <property type="project" value="InterPro"/>
</dbReference>
<dbReference type="PANTHER" id="PTHR22946">
    <property type="entry name" value="DIENELACTONE HYDROLASE DOMAIN-CONTAINING PROTEIN-RELATED"/>
    <property type="match status" value="1"/>
</dbReference>
<dbReference type="InterPro" id="IPR050261">
    <property type="entry name" value="FrsA_esterase"/>
</dbReference>
<dbReference type="GeneID" id="34221613"/>
<dbReference type="InterPro" id="IPR001375">
    <property type="entry name" value="Peptidase_S9_cat"/>
</dbReference>
<dbReference type="PANTHER" id="PTHR22946:SF9">
    <property type="entry name" value="POLYKETIDE TRANSFERASE AF380"/>
    <property type="match status" value="1"/>
</dbReference>
<reference evidence="3 4" key="1">
    <citation type="submission" date="2014-07" db="EMBL/GenBank/DDBJ databases">
        <title>Complete genome sequence of a moderately halophilic bacterium Terribacillus aidingensis MP602, isolated from Cryptomeria fortunei in Tianmu mountain in China.</title>
        <authorList>
            <person name="Wang Y."/>
            <person name="Lu P."/>
            <person name="Zhang L."/>
        </authorList>
    </citation>
    <scope>NUCLEOTIDE SEQUENCE [LARGE SCALE GENOMIC DNA]</scope>
    <source>
        <strain evidence="3 4">MP602</strain>
    </source>
</reference>
<dbReference type="HOGENOM" id="CLU_094948_1_0_9"/>
<keyword evidence="1" id="KW-0378">Hydrolase</keyword>
<dbReference type="Gene3D" id="3.40.50.1820">
    <property type="entry name" value="alpha/beta hydrolase"/>
    <property type="match status" value="1"/>
</dbReference>
<evidence type="ECO:0000313" key="4">
    <source>
        <dbReference type="Proteomes" id="UP000027980"/>
    </source>
</evidence>
<evidence type="ECO:0000256" key="1">
    <source>
        <dbReference type="ARBA" id="ARBA00022801"/>
    </source>
</evidence>
<dbReference type="GO" id="GO:0052689">
    <property type="term" value="F:carboxylic ester hydrolase activity"/>
    <property type="evidence" value="ECO:0007669"/>
    <property type="project" value="UniProtKB-ARBA"/>
</dbReference>